<evidence type="ECO:0000313" key="1">
    <source>
        <dbReference type="EMBL" id="TEB23657.1"/>
    </source>
</evidence>
<name>A0A4Y7SP47_COPMI</name>
<organism evidence="1 2">
    <name type="scientific">Coprinellus micaceus</name>
    <name type="common">Glistening ink-cap mushroom</name>
    <name type="synonym">Coprinus micaceus</name>
    <dbReference type="NCBI Taxonomy" id="71717"/>
    <lineage>
        <taxon>Eukaryota</taxon>
        <taxon>Fungi</taxon>
        <taxon>Dikarya</taxon>
        <taxon>Basidiomycota</taxon>
        <taxon>Agaricomycotina</taxon>
        <taxon>Agaricomycetes</taxon>
        <taxon>Agaricomycetidae</taxon>
        <taxon>Agaricales</taxon>
        <taxon>Agaricineae</taxon>
        <taxon>Psathyrellaceae</taxon>
        <taxon>Coprinellus</taxon>
    </lineage>
</organism>
<comment type="caution">
    <text evidence="1">The sequence shown here is derived from an EMBL/GenBank/DDBJ whole genome shotgun (WGS) entry which is preliminary data.</text>
</comment>
<sequence>MYYVAIWFVAATRAVLVEPIAEDREVLLNCLGPPGSAPRSGSILDNNRFSKGCPWRGVLNFEA</sequence>
<dbReference type="Proteomes" id="UP000298030">
    <property type="component" value="Unassembled WGS sequence"/>
</dbReference>
<accession>A0A4Y7SP47</accession>
<dbReference type="AlphaFoldDB" id="A0A4Y7SP47"/>
<reference evidence="1 2" key="1">
    <citation type="journal article" date="2019" name="Nat. Ecol. Evol.">
        <title>Megaphylogeny resolves global patterns of mushroom evolution.</title>
        <authorList>
            <person name="Varga T."/>
            <person name="Krizsan K."/>
            <person name="Foldi C."/>
            <person name="Dima B."/>
            <person name="Sanchez-Garcia M."/>
            <person name="Sanchez-Ramirez S."/>
            <person name="Szollosi G.J."/>
            <person name="Szarkandi J.G."/>
            <person name="Papp V."/>
            <person name="Albert L."/>
            <person name="Andreopoulos W."/>
            <person name="Angelini C."/>
            <person name="Antonin V."/>
            <person name="Barry K.W."/>
            <person name="Bougher N.L."/>
            <person name="Buchanan P."/>
            <person name="Buyck B."/>
            <person name="Bense V."/>
            <person name="Catcheside P."/>
            <person name="Chovatia M."/>
            <person name="Cooper J."/>
            <person name="Damon W."/>
            <person name="Desjardin D."/>
            <person name="Finy P."/>
            <person name="Geml J."/>
            <person name="Haridas S."/>
            <person name="Hughes K."/>
            <person name="Justo A."/>
            <person name="Karasinski D."/>
            <person name="Kautmanova I."/>
            <person name="Kiss B."/>
            <person name="Kocsube S."/>
            <person name="Kotiranta H."/>
            <person name="LaButti K.M."/>
            <person name="Lechner B.E."/>
            <person name="Liimatainen K."/>
            <person name="Lipzen A."/>
            <person name="Lukacs Z."/>
            <person name="Mihaltcheva S."/>
            <person name="Morgado L.N."/>
            <person name="Niskanen T."/>
            <person name="Noordeloos M.E."/>
            <person name="Ohm R.A."/>
            <person name="Ortiz-Santana B."/>
            <person name="Ovrebo C."/>
            <person name="Racz N."/>
            <person name="Riley R."/>
            <person name="Savchenko A."/>
            <person name="Shiryaev A."/>
            <person name="Soop K."/>
            <person name="Spirin V."/>
            <person name="Szebenyi C."/>
            <person name="Tomsovsky M."/>
            <person name="Tulloss R.E."/>
            <person name="Uehling J."/>
            <person name="Grigoriev I.V."/>
            <person name="Vagvolgyi C."/>
            <person name="Papp T."/>
            <person name="Martin F.M."/>
            <person name="Miettinen O."/>
            <person name="Hibbett D.S."/>
            <person name="Nagy L.G."/>
        </authorList>
    </citation>
    <scope>NUCLEOTIDE SEQUENCE [LARGE SCALE GENOMIC DNA]</scope>
    <source>
        <strain evidence="1 2">FP101781</strain>
    </source>
</reference>
<evidence type="ECO:0000313" key="2">
    <source>
        <dbReference type="Proteomes" id="UP000298030"/>
    </source>
</evidence>
<proteinExistence type="predicted"/>
<gene>
    <name evidence="1" type="ORF">FA13DRAFT_1405234</name>
</gene>
<dbReference type="EMBL" id="QPFP01000075">
    <property type="protein sequence ID" value="TEB23657.1"/>
    <property type="molecule type" value="Genomic_DNA"/>
</dbReference>
<protein>
    <submittedName>
        <fullName evidence="1">Uncharacterized protein</fullName>
    </submittedName>
</protein>
<keyword evidence="2" id="KW-1185">Reference proteome</keyword>